<name>A0ABD3MPQ0_9STRA</name>
<accession>A0ABD3MPQ0</accession>
<keyword evidence="2" id="KW-0472">Membrane</keyword>
<evidence type="ECO:0000256" key="2">
    <source>
        <dbReference type="SAM" id="Phobius"/>
    </source>
</evidence>
<feature type="transmembrane region" description="Helical" evidence="2">
    <location>
        <begin position="47"/>
        <end position="65"/>
    </location>
</feature>
<evidence type="ECO:0000256" key="1">
    <source>
        <dbReference type="SAM" id="MobiDB-lite"/>
    </source>
</evidence>
<evidence type="ECO:0008006" key="5">
    <source>
        <dbReference type="Google" id="ProtNLM"/>
    </source>
</evidence>
<comment type="caution">
    <text evidence="3">The sequence shown here is derived from an EMBL/GenBank/DDBJ whole genome shotgun (WGS) entry which is preliminary data.</text>
</comment>
<sequence length="704" mass="79268">MKHKKRGSKEAAATAAMAAASTRRSDEQNAQIALELERKKEVKVYKLKILFTIAIPVILSVYLASSPRESIVSQLNHSAFDDFYAAHVQPVLDRGMSALNGTRIESEEKTRVGYRLRHHPESFDKDENGTLFGSGEQRKGARAKYPIVLIPGFVTTGLELWEGHDCFKQHFRQRLWGSVSMARTFFSDRECWRKHLALDPKTGLDPEGIRLRAAQGFEAADNFVATYWVFSKMIENLADVGYDGSKMSMMSYDWRLGYDMMERRDGFFTKLKMQVEGHYITTGEKVVLVSHSMGGTVVNYFLQWVTADLKYGGGGGGKNWVDKHIHAYVNIAGTLLGVPKAIPALLSGEMKDTAAVFVQFAGLLEQYFGRRWRKNLWNTWGSLFGMLPKGGDAIWGIGSDVVVGEDNFNEKNSTQFHNASELRNKYERFPIITWADDSTQNCTVAPFNETGWTMHDTLDYIYNYGGGYSDLIYSSVFSHESKKGWKKRTASLDKRKHWHDPIAMPLPRAPSMKLYCLYGVGVPTERSYHYKLDCGKVISNQSTCSLGAHDNSDDRQCINSTDLDEPPEWPAGIDTSAYDEQKDLQYGVRFSDGDGTVPLISLGYMCQKWAQPHNQHNPSGIRVYTRERKHTAEVSITDPGRGGPLSGEHVDILGNIGVIEDVVRIATDFEVNERVDKEIIHSELKRITKAIDSHPEGGLEHAYH</sequence>
<dbReference type="EMBL" id="JALLPJ020001411">
    <property type="protein sequence ID" value="KAL3764873.1"/>
    <property type="molecule type" value="Genomic_DNA"/>
</dbReference>
<dbReference type="InterPro" id="IPR029058">
    <property type="entry name" value="AB_hydrolase_fold"/>
</dbReference>
<dbReference type="Pfam" id="PF02450">
    <property type="entry name" value="LCAT"/>
    <property type="match status" value="1"/>
</dbReference>
<keyword evidence="2" id="KW-0812">Transmembrane</keyword>
<feature type="region of interest" description="Disordered" evidence="1">
    <location>
        <begin position="1"/>
        <end position="22"/>
    </location>
</feature>
<keyword evidence="4" id="KW-1185">Reference proteome</keyword>
<protein>
    <recommendedName>
        <fullName evidence="5">Phospholipid:diacylglycerol acyltransferase</fullName>
    </recommendedName>
</protein>
<evidence type="ECO:0000313" key="4">
    <source>
        <dbReference type="Proteomes" id="UP001530400"/>
    </source>
</evidence>
<dbReference type="AlphaFoldDB" id="A0ABD3MPQ0"/>
<organism evidence="3 4">
    <name type="scientific">Cyclotella atomus</name>
    <dbReference type="NCBI Taxonomy" id="382360"/>
    <lineage>
        <taxon>Eukaryota</taxon>
        <taxon>Sar</taxon>
        <taxon>Stramenopiles</taxon>
        <taxon>Ochrophyta</taxon>
        <taxon>Bacillariophyta</taxon>
        <taxon>Coscinodiscophyceae</taxon>
        <taxon>Thalassiosirophycidae</taxon>
        <taxon>Stephanodiscales</taxon>
        <taxon>Stephanodiscaceae</taxon>
        <taxon>Cyclotella</taxon>
    </lineage>
</organism>
<dbReference type="Proteomes" id="UP001530400">
    <property type="component" value="Unassembled WGS sequence"/>
</dbReference>
<evidence type="ECO:0000313" key="3">
    <source>
        <dbReference type="EMBL" id="KAL3764873.1"/>
    </source>
</evidence>
<dbReference type="Gene3D" id="3.40.50.1820">
    <property type="entry name" value="alpha/beta hydrolase"/>
    <property type="match status" value="1"/>
</dbReference>
<reference evidence="3 4" key="1">
    <citation type="submission" date="2024-10" db="EMBL/GenBank/DDBJ databases">
        <title>Updated reference genomes for cyclostephanoid diatoms.</title>
        <authorList>
            <person name="Roberts W.R."/>
            <person name="Alverson A.J."/>
        </authorList>
    </citation>
    <scope>NUCLEOTIDE SEQUENCE [LARGE SCALE GENOMIC DNA]</scope>
    <source>
        <strain evidence="3 4">AJA010-31</strain>
    </source>
</reference>
<dbReference type="InterPro" id="IPR003386">
    <property type="entry name" value="LACT/PDAT_acylTrfase"/>
</dbReference>
<dbReference type="PANTHER" id="PTHR11440">
    <property type="entry name" value="LECITHIN-CHOLESTEROL ACYLTRANSFERASE-RELATED"/>
    <property type="match status" value="1"/>
</dbReference>
<keyword evidence="2" id="KW-1133">Transmembrane helix</keyword>
<dbReference type="SUPFAM" id="SSF53474">
    <property type="entry name" value="alpha/beta-Hydrolases"/>
    <property type="match status" value="1"/>
</dbReference>
<feature type="compositionally biased region" description="Low complexity" evidence="1">
    <location>
        <begin position="11"/>
        <end position="20"/>
    </location>
</feature>
<gene>
    <name evidence="3" type="ORF">ACHAWO_006721</name>
</gene>
<proteinExistence type="predicted"/>